<accession>A0ABU8PPX6</accession>
<dbReference type="RefSeq" id="WP_238344414.1">
    <property type="nucleotide sequence ID" value="NZ_JACAWY010000001.1"/>
</dbReference>
<sequence>MENIINMKKNEIYVKMLSLSLPYIRNVQSLGKKDKGQDTSCYFEAELVHNLMHTLLITDFVEHDLWFLNNQAKYYFDKCSEDISPNYNQHIEYIKSLFKMVPDNLRTNLLWQGP</sequence>
<evidence type="ECO:0000313" key="1">
    <source>
        <dbReference type="EMBL" id="MEJ5044789.1"/>
    </source>
</evidence>
<dbReference type="Proteomes" id="UP001362100">
    <property type="component" value="Unassembled WGS sequence"/>
</dbReference>
<organism evidence="1 2">
    <name type="scientific">Pantoea nemavictus</name>
    <dbReference type="NCBI Taxonomy" id="2726955"/>
    <lineage>
        <taxon>Bacteria</taxon>
        <taxon>Pseudomonadati</taxon>
        <taxon>Pseudomonadota</taxon>
        <taxon>Gammaproteobacteria</taxon>
        <taxon>Enterobacterales</taxon>
        <taxon>Erwiniaceae</taxon>
        <taxon>Pantoea</taxon>
    </lineage>
</organism>
<evidence type="ECO:0000313" key="2">
    <source>
        <dbReference type="Proteomes" id="UP001362100"/>
    </source>
</evidence>
<dbReference type="EMBL" id="JBBGZW010000001">
    <property type="protein sequence ID" value="MEJ5044789.1"/>
    <property type="molecule type" value="Genomic_DNA"/>
</dbReference>
<gene>
    <name evidence="1" type="ORF">WH298_06130</name>
</gene>
<protein>
    <submittedName>
        <fullName evidence="1">Zinc ABC transporter substrate-binding protein</fullName>
    </submittedName>
</protein>
<name>A0ABU8PPX6_9GAMM</name>
<keyword evidence="2" id="KW-1185">Reference proteome</keyword>
<reference evidence="1 2" key="1">
    <citation type="submission" date="2023-12" db="EMBL/GenBank/DDBJ databases">
        <title>Gut-associated functions are favored during microbiome assembly across C. elegans life.</title>
        <authorList>
            <person name="Zimmermann J."/>
        </authorList>
    </citation>
    <scope>NUCLEOTIDE SEQUENCE [LARGE SCALE GENOMIC DNA]</scope>
    <source>
        <strain evidence="1 2">BIGb0393</strain>
    </source>
</reference>
<comment type="caution">
    <text evidence="1">The sequence shown here is derived from an EMBL/GenBank/DDBJ whole genome shotgun (WGS) entry which is preliminary data.</text>
</comment>
<proteinExistence type="predicted"/>